<organism evidence="1 2">
    <name type="scientific">Pistacia integerrima</name>
    <dbReference type="NCBI Taxonomy" id="434235"/>
    <lineage>
        <taxon>Eukaryota</taxon>
        <taxon>Viridiplantae</taxon>
        <taxon>Streptophyta</taxon>
        <taxon>Embryophyta</taxon>
        <taxon>Tracheophyta</taxon>
        <taxon>Spermatophyta</taxon>
        <taxon>Magnoliopsida</taxon>
        <taxon>eudicotyledons</taxon>
        <taxon>Gunneridae</taxon>
        <taxon>Pentapetalae</taxon>
        <taxon>rosids</taxon>
        <taxon>malvids</taxon>
        <taxon>Sapindales</taxon>
        <taxon>Anacardiaceae</taxon>
        <taxon>Pistacia</taxon>
    </lineage>
</organism>
<proteinExistence type="predicted"/>
<keyword evidence="2" id="KW-1185">Reference proteome</keyword>
<evidence type="ECO:0000313" key="2">
    <source>
        <dbReference type="Proteomes" id="UP001163603"/>
    </source>
</evidence>
<reference evidence="2" key="1">
    <citation type="journal article" date="2023" name="G3 (Bethesda)">
        <title>Genome assembly and association tests identify interacting loci associated with vigor, precocity, and sex in interspecific pistachio rootstocks.</title>
        <authorList>
            <person name="Palmer W."/>
            <person name="Jacygrad E."/>
            <person name="Sagayaradj S."/>
            <person name="Cavanaugh K."/>
            <person name="Han R."/>
            <person name="Bertier L."/>
            <person name="Beede B."/>
            <person name="Kafkas S."/>
            <person name="Golino D."/>
            <person name="Preece J."/>
            <person name="Michelmore R."/>
        </authorList>
    </citation>
    <scope>NUCLEOTIDE SEQUENCE [LARGE SCALE GENOMIC DNA]</scope>
</reference>
<dbReference type="EMBL" id="CM047747">
    <property type="protein sequence ID" value="KAJ0018375.1"/>
    <property type="molecule type" value="Genomic_DNA"/>
</dbReference>
<gene>
    <name evidence="1" type="ORF">Pint_10211</name>
</gene>
<name>A0ACC0XLK2_9ROSI</name>
<protein>
    <submittedName>
        <fullName evidence="1">Uncharacterized protein</fullName>
    </submittedName>
</protein>
<sequence>MIWCFKTNKYQRKAEKKAIVMKNGKILVEKLIAFGNGSFNPFRVVSIEERKRATKNFHEGKIIFNGFGYRLYDEVLQDRQVFVMKFDDFFETYMYCLNNILFASHMNHNSILTLIRCCLETEIPILVFESVDYRTLPHFKPLQFTNRLKIAVEIANAIAYLHFRFPKPIIFKIIKLWNILIDKQNVAKLYDFSLFVSILEGKAHIKDAGREIMGFVALEYLTTQGCFNEKCDVFLLWCIAICAFDRT</sequence>
<evidence type="ECO:0000313" key="1">
    <source>
        <dbReference type="EMBL" id="KAJ0018375.1"/>
    </source>
</evidence>
<accession>A0ACC0XLK2</accession>
<comment type="caution">
    <text evidence="1">The sequence shown here is derived from an EMBL/GenBank/DDBJ whole genome shotgun (WGS) entry which is preliminary data.</text>
</comment>
<dbReference type="Proteomes" id="UP001163603">
    <property type="component" value="Chromosome 12"/>
</dbReference>